<name>A0ABV7EFE2_9SPHN</name>
<organism evidence="1 2">
    <name type="scientific">Alteraurantiacibacter lauratis</name>
    <dbReference type="NCBI Taxonomy" id="2054627"/>
    <lineage>
        <taxon>Bacteria</taxon>
        <taxon>Pseudomonadati</taxon>
        <taxon>Pseudomonadota</taxon>
        <taxon>Alphaproteobacteria</taxon>
        <taxon>Sphingomonadales</taxon>
        <taxon>Erythrobacteraceae</taxon>
        <taxon>Alteraurantiacibacter</taxon>
    </lineage>
</organism>
<comment type="caution">
    <text evidence="1">The sequence shown here is derived from an EMBL/GenBank/DDBJ whole genome shotgun (WGS) entry which is preliminary data.</text>
</comment>
<accession>A0ABV7EFE2</accession>
<dbReference type="RefSeq" id="WP_336920577.1">
    <property type="nucleotide sequence ID" value="NZ_JBANRN010000020.1"/>
</dbReference>
<gene>
    <name evidence="1" type="ORF">ACFODK_07215</name>
</gene>
<evidence type="ECO:0000313" key="1">
    <source>
        <dbReference type="EMBL" id="MFC3100671.1"/>
    </source>
</evidence>
<sequence>MKSFSEFVRSPRYRERWQPLGEKGAEFHARLSRADIRSLRALQGWVRERYPDLYKKPRTFLNEHTGREIVANMWADYLRWAEGGR</sequence>
<protein>
    <submittedName>
        <fullName evidence="1">Uncharacterized protein</fullName>
    </submittedName>
</protein>
<reference evidence="2" key="1">
    <citation type="journal article" date="2019" name="Int. J. Syst. Evol. Microbiol.">
        <title>The Global Catalogue of Microorganisms (GCM) 10K type strain sequencing project: providing services to taxonomists for standard genome sequencing and annotation.</title>
        <authorList>
            <consortium name="The Broad Institute Genomics Platform"/>
            <consortium name="The Broad Institute Genome Sequencing Center for Infectious Disease"/>
            <person name="Wu L."/>
            <person name="Ma J."/>
        </authorList>
    </citation>
    <scope>NUCLEOTIDE SEQUENCE [LARGE SCALE GENOMIC DNA]</scope>
    <source>
        <strain evidence="2">KCTC 52606</strain>
    </source>
</reference>
<proteinExistence type="predicted"/>
<keyword evidence="2" id="KW-1185">Reference proteome</keyword>
<dbReference type="EMBL" id="JBHRSU010000024">
    <property type="protein sequence ID" value="MFC3100671.1"/>
    <property type="molecule type" value="Genomic_DNA"/>
</dbReference>
<evidence type="ECO:0000313" key="2">
    <source>
        <dbReference type="Proteomes" id="UP001595378"/>
    </source>
</evidence>
<dbReference type="Proteomes" id="UP001595378">
    <property type="component" value="Unassembled WGS sequence"/>
</dbReference>